<dbReference type="RefSeq" id="WP_186943958.1">
    <property type="nucleotide sequence ID" value="NZ_JACOGA010000027.1"/>
</dbReference>
<dbReference type="EMBL" id="JACOGA010000027">
    <property type="protein sequence ID" value="MBC3875954.1"/>
    <property type="molecule type" value="Genomic_DNA"/>
</dbReference>
<dbReference type="InterPro" id="IPR035924">
    <property type="entry name" value="FlaG-like_sf"/>
</dbReference>
<dbReference type="InterPro" id="IPR005186">
    <property type="entry name" value="FlaG"/>
</dbReference>
<dbReference type="SUPFAM" id="SSF160214">
    <property type="entry name" value="FlaG-like"/>
    <property type="match status" value="1"/>
</dbReference>
<name>A0ABR6YH98_9BURK</name>
<protein>
    <submittedName>
        <fullName evidence="1">Flagellar protein FlaG</fullName>
    </submittedName>
</protein>
<keyword evidence="1" id="KW-0966">Cell projection</keyword>
<keyword evidence="1" id="KW-0969">Cilium</keyword>
<reference evidence="1 2" key="1">
    <citation type="submission" date="2020-08" db="EMBL/GenBank/DDBJ databases">
        <title>Novel species isolated from subtropical streams in China.</title>
        <authorList>
            <person name="Lu H."/>
        </authorList>
    </citation>
    <scope>NUCLEOTIDE SEQUENCE [LARGE SCALE GENOMIC DNA]</scope>
    <source>
        <strain evidence="1 2">LX15W</strain>
    </source>
</reference>
<keyword evidence="2" id="KW-1185">Reference proteome</keyword>
<accession>A0ABR6YH98</accession>
<dbReference type="PANTHER" id="PTHR37166">
    <property type="entry name" value="PROTEIN FLAG"/>
    <property type="match status" value="1"/>
</dbReference>
<keyword evidence="1" id="KW-0282">Flagellum</keyword>
<proteinExistence type="predicted"/>
<dbReference type="Proteomes" id="UP000624279">
    <property type="component" value="Unassembled WGS sequence"/>
</dbReference>
<comment type="caution">
    <text evidence="1">The sequence shown here is derived from an EMBL/GenBank/DDBJ whole genome shotgun (WGS) entry which is preliminary data.</text>
</comment>
<sequence length="124" mass="13572">MSINQVTAAVSRITNVTSAAAPTDARVVIRENLSVEKVHQADAGHQAGDAVSDADLKKSVEAINRFFNENNSVNLNVDQESGRVVVRIVDRETNELIRQIPNQEVLELAKSLDQKNGMLLNEHA</sequence>
<organism evidence="1 2">
    <name type="scientific">Undibacterium flavidum</name>
    <dbReference type="NCBI Taxonomy" id="2762297"/>
    <lineage>
        <taxon>Bacteria</taxon>
        <taxon>Pseudomonadati</taxon>
        <taxon>Pseudomonadota</taxon>
        <taxon>Betaproteobacteria</taxon>
        <taxon>Burkholderiales</taxon>
        <taxon>Oxalobacteraceae</taxon>
        <taxon>Undibacterium</taxon>
    </lineage>
</organism>
<gene>
    <name evidence="1" type="ORF">H8K55_20360</name>
</gene>
<dbReference type="PANTHER" id="PTHR37166:SF1">
    <property type="entry name" value="PROTEIN FLAG"/>
    <property type="match status" value="1"/>
</dbReference>
<dbReference type="Gene3D" id="3.30.160.170">
    <property type="entry name" value="FlaG-like"/>
    <property type="match status" value="1"/>
</dbReference>
<dbReference type="Pfam" id="PF03646">
    <property type="entry name" value="FlaG"/>
    <property type="match status" value="1"/>
</dbReference>
<evidence type="ECO:0000313" key="2">
    <source>
        <dbReference type="Proteomes" id="UP000624279"/>
    </source>
</evidence>
<evidence type="ECO:0000313" key="1">
    <source>
        <dbReference type="EMBL" id="MBC3875954.1"/>
    </source>
</evidence>